<proteinExistence type="predicted"/>
<dbReference type="EMBL" id="FNLL01000003">
    <property type="protein sequence ID" value="SDT98096.1"/>
    <property type="molecule type" value="Genomic_DNA"/>
</dbReference>
<name>A0A1H2ESF5_9BACT</name>
<dbReference type="AlphaFoldDB" id="A0A1H2ESF5"/>
<keyword evidence="2" id="KW-1185">Reference proteome</keyword>
<organism evidence="1 2">
    <name type="scientific">Desulfobacula phenolica</name>
    <dbReference type="NCBI Taxonomy" id="90732"/>
    <lineage>
        <taxon>Bacteria</taxon>
        <taxon>Pseudomonadati</taxon>
        <taxon>Thermodesulfobacteriota</taxon>
        <taxon>Desulfobacteria</taxon>
        <taxon>Desulfobacterales</taxon>
        <taxon>Desulfobacteraceae</taxon>
        <taxon>Desulfobacula</taxon>
    </lineage>
</organism>
<reference evidence="2" key="1">
    <citation type="submission" date="2016-10" db="EMBL/GenBank/DDBJ databases">
        <authorList>
            <person name="Varghese N."/>
            <person name="Submissions S."/>
        </authorList>
    </citation>
    <scope>NUCLEOTIDE SEQUENCE [LARGE SCALE GENOMIC DNA]</scope>
    <source>
        <strain evidence="2">DSM 3384</strain>
    </source>
</reference>
<evidence type="ECO:0000313" key="2">
    <source>
        <dbReference type="Proteomes" id="UP000199608"/>
    </source>
</evidence>
<dbReference type="RefSeq" id="WP_139168995.1">
    <property type="nucleotide sequence ID" value="NZ_FNLL01000003.1"/>
</dbReference>
<evidence type="ECO:0008006" key="3">
    <source>
        <dbReference type="Google" id="ProtNLM"/>
    </source>
</evidence>
<dbReference type="Proteomes" id="UP000199608">
    <property type="component" value="Unassembled WGS sequence"/>
</dbReference>
<protein>
    <recommendedName>
        <fullName evidence="3">Tetratricopeptide repeat-containing protein</fullName>
    </recommendedName>
</protein>
<gene>
    <name evidence="1" type="ORF">SAMN04487931_103329</name>
</gene>
<accession>A0A1H2ESF5</accession>
<sequence>MSKSMQTLELARIYERQGYYEDAFEIYSFLCMQKTDNQESFNEISAGLKRMEKKIKKKGHEVQGAYPEENISRLCEKWLTLMVLKHRFDKLKKVKSGLLQR</sequence>
<evidence type="ECO:0000313" key="1">
    <source>
        <dbReference type="EMBL" id="SDT98096.1"/>
    </source>
</evidence>